<dbReference type="InterPro" id="IPR013149">
    <property type="entry name" value="ADH-like_C"/>
</dbReference>
<dbReference type="InterPro" id="IPR020843">
    <property type="entry name" value="ER"/>
</dbReference>
<dbReference type="NCBIfam" id="TIGR02824">
    <property type="entry name" value="quinone_pig3"/>
    <property type="match status" value="1"/>
</dbReference>
<dbReference type="SUPFAM" id="SSF50129">
    <property type="entry name" value="GroES-like"/>
    <property type="match status" value="1"/>
</dbReference>
<dbReference type="CDD" id="cd05276">
    <property type="entry name" value="p53_inducible_oxidoreductase"/>
    <property type="match status" value="1"/>
</dbReference>
<dbReference type="InterPro" id="IPR036291">
    <property type="entry name" value="NAD(P)-bd_dom_sf"/>
</dbReference>
<sequence length="416" mass="45216">MIVLSKDWTSAADMSFVKFRTTLAVGLTCFGKLDASRTSDLLALVCQQCETEDHVTEERRYRNCLLGDCDNIPATQGRRHPVLNFLVRGGSGPAESLYIGEAPKPQITSTQVLVQVKAFGLNRMDIMQREGGYPVPPGASQILGVEFSGTISEVGSDVVEWKVGDHVLGLAGGGAYAEYIAVPSTHVIRKPDNLTWIEAASVPEAFLTAYQALVLIGHVRKNDDILIHAGASGVGIAAIQLARYFGANTVTVTTSKQEKIDWLLGMSNGPTHAVNYKTEDFAERVKTITAGKGVNVVIDFVGQSHFNKNINALAMDGRMTMLALLSGSLVEKVNLGPLLYKRLHIEGSTLRSRSAAYQADLIQQFSSNVFGNISGEEGKGSIKTYIHKVYSWDQIQDAHKEMEANQNIGKIMVEIT</sequence>
<dbReference type="SUPFAM" id="SSF51735">
    <property type="entry name" value="NAD(P)-binding Rossmann-fold domains"/>
    <property type="match status" value="1"/>
</dbReference>
<accession>A0A8H7C8R5</accession>
<dbReference type="PANTHER" id="PTHR48106:SF18">
    <property type="entry name" value="QUINONE OXIDOREDUCTASE PIG3"/>
    <property type="match status" value="1"/>
</dbReference>
<dbReference type="Gene3D" id="3.90.180.10">
    <property type="entry name" value="Medium-chain alcohol dehydrogenases, catalytic domain"/>
    <property type="match status" value="1"/>
</dbReference>
<evidence type="ECO:0000313" key="5">
    <source>
        <dbReference type="Proteomes" id="UP000629468"/>
    </source>
</evidence>
<protein>
    <recommendedName>
        <fullName evidence="3">Enoyl reductase (ER) domain-containing protein</fullName>
    </recommendedName>
</protein>
<gene>
    <name evidence="4" type="ORF">Agabi119p4_7781</name>
</gene>
<comment type="caution">
    <text evidence="4">The sequence shown here is derived from an EMBL/GenBank/DDBJ whole genome shotgun (WGS) entry which is preliminary data.</text>
</comment>
<dbReference type="GO" id="GO:0016651">
    <property type="term" value="F:oxidoreductase activity, acting on NAD(P)H"/>
    <property type="evidence" value="ECO:0007669"/>
    <property type="project" value="TreeGrafter"/>
</dbReference>
<organism evidence="4 5">
    <name type="scientific">Agaricus bisporus var. burnettii</name>
    <dbReference type="NCBI Taxonomy" id="192524"/>
    <lineage>
        <taxon>Eukaryota</taxon>
        <taxon>Fungi</taxon>
        <taxon>Dikarya</taxon>
        <taxon>Basidiomycota</taxon>
        <taxon>Agaricomycotina</taxon>
        <taxon>Agaricomycetes</taxon>
        <taxon>Agaricomycetidae</taxon>
        <taxon>Agaricales</taxon>
        <taxon>Agaricineae</taxon>
        <taxon>Agaricaceae</taxon>
        <taxon>Agaricus</taxon>
    </lineage>
</organism>
<dbReference type="AlphaFoldDB" id="A0A8H7C8R5"/>
<dbReference type="Proteomes" id="UP000629468">
    <property type="component" value="Unassembled WGS sequence"/>
</dbReference>
<dbReference type="SMART" id="SM00829">
    <property type="entry name" value="PKS_ER"/>
    <property type="match status" value="1"/>
</dbReference>
<evidence type="ECO:0000313" key="4">
    <source>
        <dbReference type="EMBL" id="KAF7768538.1"/>
    </source>
</evidence>
<dbReference type="InterPro" id="IPR014189">
    <property type="entry name" value="Quinone_OxRdtase_PIG3"/>
</dbReference>
<feature type="domain" description="Enoyl reductase (ER)" evidence="3">
    <location>
        <begin position="92"/>
        <end position="413"/>
    </location>
</feature>
<keyword evidence="2" id="KW-0560">Oxidoreductase</keyword>
<reference evidence="4 5" key="1">
    <citation type="journal article" name="Sci. Rep.">
        <title>Telomere-to-telomere assembled and centromere annotated genomes of the two main subspecies of the button mushroom Agaricus bisporus reveal especially polymorphic chromosome ends.</title>
        <authorList>
            <person name="Sonnenberg A.S.M."/>
            <person name="Sedaghat-Telgerd N."/>
            <person name="Lavrijssen B."/>
            <person name="Ohm R.A."/>
            <person name="Hendrickx P.M."/>
            <person name="Scholtmeijer K."/>
            <person name="Baars J.J.P."/>
            <person name="van Peer A."/>
        </authorList>
    </citation>
    <scope>NUCLEOTIDE SEQUENCE [LARGE SCALE GENOMIC DNA]</scope>
    <source>
        <strain evidence="4 5">H119_p4</strain>
    </source>
</reference>
<keyword evidence="1" id="KW-0521">NADP</keyword>
<dbReference type="InterPro" id="IPR011032">
    <property type="entry name" value="GroES-like_sf"/>
</dbReference>
<dbReference type="InterPro" id="IPR013154">
    <property type="entry name" value="ADH-like_N"/>
</dbReference>
<evidence type="ECO:0000256" key="2">
    <source>
        <dbReference type="ARBA" id="ARBA00023002"/>
    </source>
</evidence>
<evidence type="ECO:0000259" key="3">
    <source>
        <dbReference type="SMART" id="SM00829"/>
    </source>
</evidence>
<dbReference type="Gene3D" id="3.40.50.720">
    <property type="entry name" value="NAD(P)-binding Rossmann-like Domain"/>
    <property type="match status" value="1"/>
</dbReference>
<proteinExistence type="predicted"/>
<dbReference type="GO" id="GO:0070402">
    <property type="term" value="F:NADPH binding"/>
    <property type="evidence" value="ECO:0007669"/>
    <property type="project" value="TreeGrafter"/>
</dbReference>
<dbReference type="Pfam" id="PF00107">
    <property type="entry name" value="ADH_zinc_N"/>
    <property type="match status" value="1"/>
</dbReference>
<dbReference type="Pfam" id="PF08240">
    <property type="entry name" value="ADH_N"/>
    <property type="match status" value="1"/>
</dbReference>
<name>A0A8H7C8R5_AGABI</name>
<evidence type="ECO:0000256" key="1">
    <source>
        <dbReference type="ARBA" id="ARBA00022857"/>
    </source>
</evidence>
<dbReference type="PANTHER" id="PTHR48106">
    <property type="entry name" value="QUINONE OXIDOREDUCTASE PIG3-RELATED"/>
    <property type="match status" value="1"/>
</dbReference>
<dbReference type="EMBL" id="JABXXO010000010">
    <property type="protein sequence ID" value="KAF7768538.1"/>
    <property type="molecule type" value="Genomic_DNA"/>
</dbReference>